<protein>
    <recommendedName>
        <fullName evidence="7 13">Phosphate acetyltransferase</fullName>
        <ecNumber evidence="6 13">2.3.1.8</ecNumber>
    </recommendedName>
    <alternativeName>
        <fullName evidence="11 13">Phosphotransacetylase</fullName>
    </alternativeName>
</protein>
<dbReference type="GO" id="GO:0008959">
    <property type="term" value="F:phosphate acetyltransferase activity"/>
    <property type="evidence" value="ECO:0007669"/>
    <property type="project" value="UniProtKB-EC"/>
</dbReference>
<dbReference type="InterPro" id="IPR050500">
    <property type="entry name" value="Phos_Acetyltrans/Butyryltrans"/>
</dbReference>
<comment type="similarity">
    <text evidence="5 13">In the N-terminal section; belongs to the CobB/CobQ family.</text>
</comment>
<keyword evidence="8 13" id="KW-0963">Cytoplasm</keyword>
<comment type="pathway">
    <text evidence="3 13">Metabolic intermediate biosynthesis; acetyl-CoA biosynthesis; acetyl-CoA from acetate: step 2/2.</text>
</comment>
<dbReference type="Pfam" id="PF07085">
    <property type="entry name" value="DRTGG"/>
    <property type="match status" value="1"/>
</dbReference>
<comment type="subcellular location">
    <subcellularLocation>
        <location evidence="2 13">Cytoplasm</location>
    </subcellularLocation>
</comment>
<comment type="function">
    <text evidence="12 13">Involved in acetate metabolism.</text>
</comment>
<dbReference type="InterPro" id="IPR027417">
    <property type="entry name" value="P-loop_NTPase"/>
</dbReference>
<keyword evidence="17" id="KW-1185">Reference proteome</keyword>
<dbReference type="Gene3D" id="3.40.50.10950">
    <property type="match status" value="1"/>
</dbReference>
<dbReference type="SUPFAM" id="SSF53659">
    <property type="entry name" value="Isocitrate/Isopropylmalate dehydrogenase-like"/>
    <property type="match status" value="1"/>
</dbReference>
<comment type="similarity">
    <text evidence="4 13">In the C-terminal section; belongs to the phosphate acetyltransferase and butyryltransferase family.</text>
</comment>
<dbReference type="InterPro" id="IPR028979">
    <property type="entry name" value="Ser_kin/Pase_Hpr-like_N_sf"/>
</dbReference>
<dbReference type="RefSeq" id="WP_275279102.1">
    <property type="nucleotide sequence ID" value="NZ_CP119108.1"/>
</dbReference>
<keyword evidence="9 13" id="KW-0808">Transferase</keyword>
<dbReference type="EMBL" id="CP119108">
    <property type="protein sequence ID" value="WEG09776.1"/>
    <property type="molecule type" value="Genomic_DNA"/>
</dbReference>
<sequence length="715" mass="75326">MAQSIFITSAEGHSGKSTIALGVLDALSHATPRVGVFRPIARSTDERDYVLDMLLEHDGVDLAYDECIGVTYDDVRTDSEAALGVIVERYKAVEAQCDTVVILGSDFTDVGSPAELGYNARIAANLGAPVLLVLGGRSQEGLGEQLGTSQPRTAEQMGQIAALALAELVHGRAELFAVVANRTDPDALVETTAAVKAVVDASAFGHGIPVWALPEDRVLVAPSVRGVMRSLDATLIKGDPELLTREVLDVVVAGMSMDNVLPRLEEGALVVVAADRTDVLLATLLANASGTFPSLAGIALNGPFPLPDAIERLIEGLGSSLPIISTEYGTYETALRIMRTRGRLAADSQRRYDTALAMFEQHVDVDELTRALGLARSTVVTPLMFGYQLVERARSNRKRIVLPEGDDDRVLRAAATVLSRGIADITILGEPFEVRNRAIELGIDISGAQVLSPFDAVHVDKFAHEYERLRAHKGMTYARAADTVTDVSYFGTLMVHEGLADGMVSGAAHTTAHTIRPAFEIIKTKPGVSVVSSVFLMALADRVLVYGDCAVIPDPSSEQLADIAVSSAATASQFGIEPRVAMLSYSTGESGAGADVEKVRAATALVRERAPELPVEGPIQYDAAADAAVAAAKMPGSDVAGRATVFIFPDLNTGNNTYKAVQRSAGAVAIGPVLQGLNKPINDLSRGALVDDIVNTIAITAIQAQGTASTTGETA</sequence>
<dbReference type="SUPFAM" id="SSF52540">
    <property type="entry name" value="P-loop containing nucleoside triphosphate hydrolases"/>
    <property type="match status" value="1"/>
</dbReference>
<dbReference type="Pfam" id="PF13500">
    <property type="entry name" value="AAA_26"/>
    <property type="match status" value="1"/>
</dbReference>
<dbReference type="InterPro" id="IPR042112">
    <property type="entry name" value="P_AcTrfase_dom2"/>
</dbReference>
<feature type="domain" description="Phosphate acetyl/butaryl transferase" evidence="14">
    <location>
        <begin position="385"/>
        <end position="701"/>
    </location>
</feature>
<evidence type="ECO:0000256" key="9">
    <source>
        <dbReference type="ARBA" id="ARBA00022679"/>
    </source>
</evidence>
<evidence type="ECO:0000256" key="7">
    <source>
        <dbReference type="ARBA" id="ARBA00021528"/>
    </source>
</evidence>
<evidence type="ECO:0000256" key="12">
    <source>
        <dbReference type="ARBA" id="ARBA00049955"/>
    </source>
</evidence>
<dbReference type="Pfam" id="PF01515">
    <property type="entry name" value="PTA_PTB"/>
    <property type="match status" value="1"/>
</dbReference>
<dbReference type="Gene3D" id="3.40.50.10750">
    <property type="entry name" value="Isocitrate/Isopropylmalate dehydrogenase-like"/>
    <property type="match status" value="1"/>
</dbReference>
<reference evidence="16 17" key="1">
    <citation type="submission" date="2023-03" db="EMBL/GenBank/DDBJ databases">
        <title>Genome sequence of Microbacterium sp. KACC 23027.</title>
        <authorList>
            <person name="Kim S."/>
            <person name="Heo J."/>
            <person name="Kwon S.-W."/>
        </authorList>
    </citation>
    <scope>NUCLEOTIDE SEQUENCE [LARGE SCALE GENOMIC DNA]</scope>
    <source>
        <strain evidence="16 17">KACC 23027</strain>
    </source>
</reference>
<evidence type="ECO:0000256" key="10">
    <source>
        <dbReference type="ARBA" id="ARBA00023315"/>
    </source>
</evidence>
<accession>A0ABY8BZZ2</accession>
<dbReference type="Gene3D" id="3.40.1390.20">
    <property type="entry name" value="HprK N-terminal domain-like"/>
    <property type="match status" value="1"/>
</dbReference>
<dbReference type="InterPro" id="IPR004614">
    <property type="entry name" value="P_AcTrfase"/>
</dbReference>
<dbReference type="PIRSF" id="PIRSF006107">
    <property type="entry name" value="PhpActrans_proteobac"/>
    <property type="match status" value="1"/>
</dbReference>
<dbReference type="CDD" id="cd03109">
    <property type="entry name" value="DTBS"/>
    <property type="match status" value="1"/>
</dbReference>
<dbReference type="EC" id="2.3.1.8" evidence="6 13"/>
<evidence type="ECO:0000256" key="2">
    <source>
        <dbReference type="ARBA" id="ARBA00004496"/>
    </source>
</evidence>
<dbReference type="NCBIfam" id="NF004167">
    <property type="entry name" value="PRK05632.1"/>
    <property type="match status" value="1"/>
</dbReference>
<evidence type="ECO:0000256" key="4">
    <source>
        <dbReference type="ARBA" id="ARBA00008756"/>
    </source>
</evidence>
<dbReference type="InterPro" id="IPR002505">
    <property type="entry name" value="PTA_PTB"/>
</dbReference>
<dbReference type="InterPro" id="IPR016475">
    <property type="entry name" value="P-Actrans_bac"/>
</dbReference>
<dbReference type="PANTHER" id="PTHR43356">
    <property type="entry name" value="PHOSPHATE ACETYLTRANSFERASE"/>
    <property type="match status" value="1"/>
</dbReference>
<dbReference type="Gene3D" id="3.40.50.300">
    <property type="entry name" value="P-loop containing nucleotide triphosphate hydrolases"/>
    <property type="match status" value="1"/>
</dbReference>
<dbReference type="InterPro" id="IPR010766">
    <property type="entry name" value="DRTGG"/>
</dbReference>
<organism evidence="16 17">
    <name type="scientific">Microbacterium horticulturae</name>
    <dbReference type="NCBI Taxonomy" id="3028316"/>
    <lineage>
        <taxon>Bacteria</taxon>
        <taxon>Bacillati</taxon>
        <taxon>Actinomycetota</taxon>
        <taxon>Actinomycetes</taxon>
        <taxon>Micrococcales</taxon>
        <taxon>Microbacteriaceae</taxon>
        <taxon>Microbacterium</taxon>
    </lineage>
</organism>
<evidence type="ECO:0000259" key="15">
    <source>
        <dbReference type="Pfam" id="PF07085"/>
    </source>
</evidence>
<dbReference type="NCBIfam" id="TIGR00651">
    <property type="entry name" value="pta"/>
    <property type="match status" value="1"/>
</dbReference>
<dbReference type="NCBIfam" id="NF007233">
    <property type="entry name" value="PRK09653.1"/>
    <property type="match status" value="1"/>
</dbReference>
<dbReference type="PANTHER" id="PTHR43356:SF3">
    <property type="entry name" value="PHOSPHATE ACETYLTRANSFERASE"/>
    <property type="match status" value="1"/>
</dbReference>
<evidence type="ECO:0000256" key="3">
    <source>
        <dbReference type="ARBA" id="ARBA00004989"/>
    </source>
</evidence>
<evidence type="ECO:0000256" key="6">
    <source>
        <dbReference type="ARBA" id="ARBA00012707"/>
    </source>
</evidence>
<gene>
    <name evidence="16" type="primary">pta</name>
    <name evidence="16" type="ORF">PU630_04210</name>
</gene>
<evidence type="ECO:0000259" key="14">
    <source>
        <dbReference type="Pfam" id="PF01515"/>
    </source>
</evidence>
<evidence type="ECO:0000256" key="13">
    <source>
        <dbReference type="PIRNR" id="PIRNR006107"/>
    </source>
</evidence>
<evidence type="ECO:0000256" key="1">
    <source>
        <dbReference type="ARBA" id="ARBA00000705"/>
    </source>
</evidence>
<evidence type="ECO:0000256" key="5">
    <source>
        <dbReference type="ARBA" id="ARBA00009786"/>
    </source>
</evidence>
<comment type="domain">
    <text evidence="13">The N-terminal region seems to be important for proper quaternary structure. The C-terminal region contains the substrate-binding site.</text>
</comment>
<feature type="domain" description="DRTGG" evidence="15">
    <location>
        <begin position="227"/>
        <end position="339"/>
    </location>
</feature>
<evidence type="ECO:0000313" key="16">
    <source>
        <dbReference type="EMBL" id="WEG09776.1"/>
    </source>
</evidence>
<name>A0ABY8BZZ2_9MICO</name>
<dbReference type="SUPFAM" id="SSF75138">
    <property type="entry name" value="HprK N-terminal domain-like"/>
    <property type="match status" value="1"/>
</dbReference>
<dbReference type="Proteomes" id="UP001214553">
    <property type="component" value="Chromosome"/>
</dbReference>
<evidence type="ECO:0000256" key="11">
    <source>
        <dbReference type="ARBA" id="ARBA00031108"/>
    </source>
</evidence>
<keyword evidence="10 13" id="KW-0012">Acyltransferase</keyword>
<evidence type="ECO:0000313" key="17">
    <source>
        <dbReference type="Proteomes" id="UP001214553"/>
    </source>
</evidence>
<proteinExistence type="inferred from homology"/>
<evidence type="ECO:0000256" key="8">
    <source>
        <dbReference type="ARBA" id="ARBA00022490"/>
    </source>
</evidence>
<comment type="catalytic activity">
    <reaction evidence="1 13">
        <text>acetyl-CoA + phosphate = acetyl phosphate + CoA</text>
        <dbReference type="Rhea" id="RHEA:19521"/>
        <dbReference type="ChEBI" id="CHEBI:22191"/>
        <dbReference type="ChEBI" id="CHEBI:43474"/>
        <dbReference type="ChEBI" id="CHEBI:57287"/>
        <dbReference type="ChEBI" id="CHEBI:57288"/>
        <dbReference type="EC" id="2.3.1.8"/>
    </reaction>
</comment>
<dbReference type="InterPro" id="IPR042113">
    <property type="entry name" value="P_AcTrfase_dom1"/>
</dbReference>